<evidence type="ECO:0000259" key="4">
    <source>
        <dbReference type="PROSITE" id="PS01124"/>
    </source>
</evidence>
<keyword evidence="3" id="KW-0804">Transcription</keyword>
<evidence type="ECO:0000256" key="3">
    <source>
        <dbReference type="ARBA" id="ARBA00023163"/>
    </source>
</evidence>
<dbReference type="OrthoDB" id="323290at2"/>
<organism evidence="5 6">
    <name type="scientific">Pseudobacter ginsenosidimutans</name>
    <dbReference type="NCBI Taxonomy" id="661488"/>
    <lineage>
        <taxon>Bacteria</taxon>
        <taxon>Pseudomonadati</taxon>
        <taxon>Bacteroidota</taxon>
        <taxon>Chitinophagia</taxon>
        <taxon>Chitinophagales</taxon>
        <taxon>Chitinophagaceae</taxon>
        <taxon>Pseudobacter</taxon>
    </lineage>
</organism>
<sequence length="265" mass="30700">MIYHCIQPPQSLQSFVRCFWIFESNFDAQPYAYRSMADGCAELIFHYKGLFREPDHAGSNFYSGLQAPAQQYKRYITQEQFGIFGAYLYPFAIPFLFDMSASSIVNEMPDLPALLGQEGKELEERMITAHSNEARLNILIKFLEKKLPDRFEENPATFCAIRHVIDSGQQVSIPALSEKFCMTERTLQRQFREYAGLSPKLLSRITRFKASLNDYGNRKKLLTEIAHECGYYDQSHFITDFKTFSGYHPKAYFHGQPEGAEWRDA</sequence>
<accession>A0A4Q7N2I7</accession>
<gene>
    <name evidence="5" type="ORF">EV199_0039</name>
</gene>
<dbReference type="GO" id="GO:0043565">
    <property type="term" value="F:sequence-specific DNA binding"/>
    <property type="evidence" value="ECO:0007669"/>
    <property type="project" value="InterPro"/>
</dbReference>
<dbReference type="PANTHER" id="PTHR46796:SF13">
    <property type="entry name" value="HTH-TYPE TRANSCRIPTIONAL ACTIVATOR RHAS"/>
    <property type="match status" value="1"/>
</dbReference>
<evidence type="ECO:0000256" key="1">
    <source>
        <dbReference type="ARBA" id="ARBA00023015"/>
    </source>
</evidence>
<dbReference type="PROSITE" id="PS01124">
    <property type="entry name" value="HTH_ARAC_FAMILY_2"/>
    <property type="match status" value="1"/>
</dbReference>
<dbReference type="Proteomes" id="UP000293874">
    <property type="component" value="Unassembled WGS sequence"/>
</dbReference>
<dbReference type="InterPro" id="IPR050204">
    <property type="entry name" value="AraC_XylS_family_regulators"/>
</dbReference>
<dbReference type="InterPro" id="IPR046532">
    <property type="entry name" value="DUF6597"/>
</dbReference>
<dbReference type="Pfam" id="PF12833">
    <property type="entry name" value="HTH_18"/>
    <property type="match status" value="1"/>
</dbReference>
<protein>
    <submittedName>
        <fullName evidence="5">AraC family transcriptional regulator</fullName>
    </submittedName>
</protein>
<dbReference type="SMART" id="SM00342">
    <property type="entry name" value="HTH_ARAC"/>
    <property type="match status" value="1"/>
</dbReference>
<proteinExistence type="predicted"/>
<dbReference type="Pfam" id="PF20240">
    <property type="entry name" value="DUF6597"/>
    <property type="match status" value="1"/>
</dbReference>
<keyword evidence="2" id="KW-0238">DNA-binding</keyword>
<keyword evidence="1" id="KW-0805">Transcription regulation</keyword>
<dbReference type="AlphaFoldDB" id="A0A4Q7N2I7"/>
<dbReference type="RefSeq" id="WP_130538674.1">
    <property type="nucleotide sequence ID" value="NZ_CP042431.1"/>
</dbReference>
<dbReference type="EMBL" id="SGXA01000001">
    <property type="protein sequence ID" value="RZS74195.1"/>
    <property type="molecule type" value="Genomic_DNA"/>
</dbReference>
<dbReference type="InterPro" id="IPR018060">
    <property type="entry name" value="HTH_AraC"/>
</dbReference>
<name>A0A4Q7N2I7_9BACT</name>
<dbReference type="PANTHER" id="PTHR46796">
    <property type="entry name" value="HTH-TYPE TRANSCRIPTIONAL ACTIVATOR RHAS-RELATED"/>
    <property type="match status" value="1"/>
</dbReference>
<comment type="caution">
    <text evidence="5">The sequence shown here is derived from an EMBL/GenBank/DDBJ whole genome shotgun (WGS) entry which is preliminary data.</text>
</comment>
<dbReference type="InterPro" id="IPR009057">
    <property type="entry name" value="Homeodomain-like_sf"/>
</dbReference>
<evidence type="ECO:0000256" key="2">
    <source>
        <dbReference type="ARBA" id="ARBA00023125"/>
    </source>
</evidence>
<dbReference type="SUPFAM" id="SSF46689">
    <property type="entry name" value="Homeodomain-like"/>
    <property type="match status" value="1"/>
</dbReference>
<reference evidence="5 6" key="1">
    <citation type="submission" date="2019-02" db="EMBL/GenBank/DDBJ databases">
        <title>Genomic Encyclopedia of Type Strains, Phase IV (KMG-IV): sequencing the most valuable type-strain genomes for metagenomic binning, comparative biology and taxonomic classification.</title>
        <authorList>
            <person name="Goeker M."/>
        </authorList>
    </citation>
    <scope>NUCLEOTIDE SEQUENCE [LARGE SCALE GENOMIC DNA]</scope>
    <source>
        <strain evidence="5 6">DSM 18116</strain>
    </source>
</reference>
<dbReference type="GO" id="GO:0003700">
    <property type="term" value="F:DNA-binding transcription factor activity"/>
    <property type="evidence" value="ECO:0007669"/>
    <property type="project" value="InterPro"/>
</dbReference>
<evidence type="ECO:0000313" key="5">
    <source>
        <dbReference type="EMBL" id="RZS74195.1"/>
    </source>
</evidence>
<dbReference type="Gene3D" id="1.10.10.60">
    <property type="entry name" value="Homeodomain-like"/>
    <property type="match status" value="1"/>
</dbReference>
<evidence type="ECO:0000313" key="6">
    <source>
        <dbReference type="Proteomes" id="UP000293874"/>
    </source>
</evidence>
<feature type="domain" description="HTH araC/xylS-type" evidence="4">
    <location>
        <begin position="169"/>
        <end position="255"/>
    </location>
</feature>
<keyword evidence="6" id="KW-1185">Reference proteome</keyword>